<protein>
    <submittedName>
        <fullName evidence="2">Thermonuclease family protein</fullName>
    </submittedName>
</protein>
<accession>A0A4S1WI28</accession>
<dbReference type="SUPFAM" id="SSF50199">
    <property type="entry name" value="Staphylococcal nuclease"/>
    <property type="match status" value="1"/>
</dbReference>
<dbReference type="SMART" id="SM00318">
    <property type="entry name" value="SNc"/>
    <property type="match status" value="1"/>
</dbReference>
<gene>
    <name evidence="2" type="ORF">E5A74_10810</name>
</gene>
<keyword evidence="3" id="KW-1185">Reference proteome</keyword>
<comment type="caution">
    <text evidence="2">The sequence shown here is derived from an EMBL/GenBank/DDBJ whole genome shotgun (WGS) entry which is preliminary data.</text>
</comment>
<dbReference type="OrthoDB" id="7469880at2"/>
<dbReference type="InterPro" id="IPR035437">
    <property type="entry name" value="SNase_OB-fold_sf"/>
</dbReference>
<dbReference type="AlphaFoldDB" id="A0A4S1WI28"/>
<organism evidence="2 3">
    <name type="scientific">Sphingomonas naasensis</name>
    <dbReference type="NCBI Taxonomy" id="1344951"/>
    <lineage>
        <taxon>Bacteria</taxon>
        <taxon>Pseudomonadati</taxon>
        <taxon>Pseudomonadota</taxon>
        <taxon>Alphaproteobacteria</taxon>
        <taxon>Sphingomonadales</taxon>
        <taxon>Sphingomonadaceae</taxon>
        <taxon>Sphingomonas</taxon>
    </lineage>
</organism>
<dbReference type="Pfam" id="PF00565">
    <property type="entry name" value="SNase"/>
    <property type="match status" value="1"/>
</dbReference>
<dbReference type="Gene3D" id="2.40.50.90">
    <property type="match status" value="1"/>
</dbReference>
<dbReference type="PROSITE" id="PS50830">
    <property type="entry name" value="TNASE_3"/>
    <property type="match status" value="1"/>
</dbReference>
<dbReference type="InterPro" id="IPR016071">
    <property type="entry name" value="Staphylococal_nuclease_OB-fold"/>
</dbReference>
<feature type="domain" description="TNase-like" evidence="1">
    <location>
        <begin position="84"/>
        <end position="172"/>
    </location>
</feature>
<name>A0A4S1WI28_9SPHN</name>
<evidence type="ECO:0000313" key="2">
    <source>
        <dbReference type="EMBL" id="TGX42333.1"/>
    </source>
</evidence>
<dbReference type="Proteomes" id="UP000309848">
    <property type="component" value="Unassembled WGS sequence"/>
</dbReference>
<sequence length="182" mass="20014">MRHAFEFHRQLRRPRRRRTKLDFRIALALVVAAGGAFGATFQWPAAVPGGRPGATATEIEIDGAGATISRRFGACHSGGGTNCVVDGDTFWLDGERIRIADIDAPETHPPRCAEEARLGDAATERLRALLNAGPVQLAMTDRDTDRYGRKLRVVLRDGRSLGAQMVDEGLARTWTGHRRPWC</sequence>
<evidence type="ECO:0000259" key="1">
    <source>
        <dbReference type="PROSITE" id="PS50830"/>
    </source>
</evidence>
<dbReference type="EMBL" id="SRXU01000004">
    <property type="protein sequence ID" value="TGX42333.1"/>
    <property type="molecule type" value="Genomic_DNA"/>
</dbReference>
<evidence type="ECO:0000313" key="3">
    <source>
        <dbReference type="Proteomes" id="UP000309848"/>
    </source>
</evidence>
<proteinExistence type="predicted"/>
<reference evidence="2 3" key="1">
    <citation type="submission" date="2019-04" db="EMBL/GenBank/DDBJ databases">
        <title>Sphingomonas psychrotolerans sp. nov., isolated from soil in the Tianshan Mountains, Xinjiang, China.</title>
        <authorList>
            <person name="Luo Y."/>
            <person name="Sheng H."/>
        </authorList>
    </citation>
    <scope>NUCLEOTIDE SEQUENCE [LARGE SCALE GENOMIC DNA]</scope>
    <source>
        <strain evidence="2 3">KIS18-15</strain>
    </source>
</reference>